<evidence type="ECO:0000313" key="3">
    <source>
        <dbReference type="Proteomes" id="UP001396334"/>
    </source>
</evidence>
<dbReference type="Proteomes" id="UP001396334">
    <property type="component" value="Unassembled WGS sequence"/>
</dbReference>
<evidence type="ECO:0000313" key="2">
    <source>
        <dbReference type="EMBL" id="KAK9011117.1"/>
    </source>
</evidence>
<protein>
    <submittedName>
        <fullName evidence="2">Uncharacterized protein</fullName>
    </submittedName>
</protein>
<feature type="transmembrane region" description="Helical" evidence="1">
    <location>
        <begin position="36"/>
        <end position="56"/>
    </location>
</feature>
<keyword evidence="1" id="KW-0812">Transmembrane</keyword>
<comment type="caution">
    <text evidence="2">The sequence shown here is derived from an EMBL/GenBank/DDBJ whole genome shotgun (WGS) entry which is preliminary data.</text>
</comment>
<evidence type="ECO:0000256" key="1">
    <source>
        <dbReference type="SAM" id="Phobius"/>
    </source>
</evidence>
<name>A0ABR2RE09_9ROSI</name>
<accession>A0ABR2RE09</accession>
<sequence length="78" mass="8702">MRNPNNPTNDLGVPLLGCRGFDPKAAKPPLTPVLSLFPTAPFIILCPFLVVEAWTISFEFMSHNRLLTINSQLDHEIN</sequence>
<organism evidence="2 3">
    <name type="scientific">Hibiscus sabdariffa</name>
    <name type="common">roselle</name>
    <dbReference type="NCBI Taxonomy" id="183260"/>
    <lineage>
        <taxon>Eukaryota</taxon>
        <taxon>Viridiplantae</taxon>
        <taxon>Streptophyta</taxon>
        <taxon>Embryophyta</taxon>
        <taxon>Tracheophyta</taxon>
        <taxon>Spermatophyta</taxon>
        <taxon>Magnoliopsida</taxon>
        <taxon>eudicotyledons</taxon>
        <taxon>Gunneridae</taxon>
        <taxon>Pentapetalae</taxon>
        <taxon>rosids</taxon>
        <taxon>malvids</taxon>
        <taxon>Malvales</taxon>
        <taxon>Malvaceae</taxon>
        <taxon>Malvoideae</taxon>
        <taxon>Hibiscus</taxon>
    </lineage>
</organism>
<dbReference type="EMBL" id="JBBPBN010000023">
    <property type="protein sequence ID" value="KAK9011117.1"/>
    <property type="molecule type" value="Genomic_DNA"/>
</dbReference>
<gene>
    <name evidence="2" type="ORF">V6N11_043974</name>
</gene>
<keyword evidence="1" id="KW-0472">Membrane</keyword>
<keyword evidence="1" id="KW-1133">Transmembrane helix</keyword>
<keyword evidence="3" id="KW-1185">Reference proteome</keyword>
<reference evidence="2 3" key="1">
    <citation type="journal article" date="2024" name="G3 (Bethesda)">
        <title>Genome assembly of Hibiscus sabdariffa L. provides insights into metabolisms of medicinal natural products.</title>
        <authorList>
            <person name="Kim T."/>
        </authorList>
    </citation>
    <scope>NUCLEOTIDE SEQUENCE [LARGE SCALE GENOMIC DNA]</scope>
    <source>
        <strain evidence="2">TK-2024</strain>
        <tissue evidence="2">Old leaves</tissue>
    </source>
</reference>
<proteinExistence type="predicted"/>